<reference evidence="3 4" key="1">
    <citation type="submission" date="2022-09" db="EMBL/GenBank/DDBJ databases">
        <authorList>
            <person name="Han X.L."/>
            <person name="Wang Q."/>
            <person name="Lu T."/>
        </authorList>
    </citation>
    <scope>NUCLEOTIDE SEQUENCE [LARGE SCALE GENOMIC DNA]</scope>
    <source>
        <strain evidence="3 4">WQ 127069</strain>
    </source>
</reference>
<proteinExistence type="predicted"/>
<keyword evidence="1" id="KW-1133">Transmembrane helix</keyword>
<dbReference type="InterPro" id="IPR005530">
    <property type="entry name" value="SPW"/>
</dbReference>
<evidence type="ECO:0000313" key="4">
    <source>
        <dbReference type="Proteomes" id="UP001652445"/>
    </source>
</evidence>
<organism evidence="3 4">
    <name type="scientific">Paenibacillus baimaensis</name>
    <dbReference type="NCBI Taxonomy" id="2982185"/>
    <lineage>
        <taxon>Bacteria</taxon>
        <taxon>Bacillati</taxon>
        <taxon>Bacillota</taxon>
        <taxon>Bacilli</taxon>
        <taxon>Bacillales</taxon>
        <taxon>Paenibacillaceae</taxon>
        <taxon>Paenibacillus</taxon>
    </lineage>
</organism>
<evidence type="ECO:0000313" key="3">
    <source>
        <dbReference type="EMBL" id="MCU6795286.1"/>
    </source>
</evidence>
<comment type="caution">
    <text evidence="3">The sequence shown here is derived from an EMBL/GenBank/DDBJ whole genome shotgun (WGS) entry which is preliminary data.</text>
</comment>
<sequence length="105" mass="11781">MRTRNSLTALFGFWFVISPWVLGLSNLSVVVWTSVCLGTLQLCASLLALKKSKFNVLENWFTLLTGLWFAIFSINFSLSFSQTWSVGILGLLTVALVLWNMDTTL</sequence>
<gene>
    <name evidence="3" type="ORF">OB236_24560</name>
</gene>
<protein>
    <submittedName>
        <fullName evidence="3">SPW repeat protein</fullName>
    </submittedName>
</protein>
<feature type="transmembrane region" description="Helical" evidence="1">
    <location>
        <begin position="29"/>
        <end position="49"/>
    </location>
</feature>
<evidence type="ECO:0000259" key="2">
    <source>
        <dbReference type="Pfam" id="PF03779"/>
    </source>
</evidence>
<feature type="transmembrane region" description="Helical" evidence="1">
    <location>
        <begin position="7"/>
        <end position="23"/>
    </location>
</feature>
<feature type="transmembrane region" description="Helical" evidence="1">
    <location>
        <begin position="84"/>
        <end position="101"/>
    </location>
</feature>
<accession>A0ABT2UKX1</accession>
<keyword evidence="1" id="KW-0812">Transmembrane</keyword>
<dbReference type="Proteomes" id="UP001652445">
    <property type="component" value="Unassembled WGS sequence"/>
</dbReference>
<name>A0ABT2UKX1_9BACL</name>
<dbReference type="RefSeq" id="WP_262686298.1">
    <property type="nucleotide sequence ID" value="NZ_JAOQIO010000094.1"/>
</dbReference>
<evidence type="ECO:0000256" key="1">
    <source>
        <dbReference type="SAM" id="Phobius"/>
    </source>
</evidence>
<keyword evidence="4" id="KW-1185">Reference proteome</keyword>
<keyword evidence="1" id="KW-0472">Membrane</keyword>
<dbReference type="Pfam" id="PF03779">
    <property type="entry name" value="SPW"/>
    <property type="match status" value="1"/>
</dbReference>
<dbReference type="EMBL" id="JAOQIO010000094">
    <property type="protein sequence ID" value="MCU6795286.1"/>
    <property type="molecule type" value="Genomic_DNA"/>
</dbReference>
<feature type="domain" description="SPW repeat-containing integral membrane" evidence="2">
    <location>
        <begin position="5"/>
        <end position="96"/>
    </location>
</feature>
<feature type="transmembrane region" description="Helical" evidence="1">
    <location>
        <begin position="61"/>
        <end position="78"/>
    </location>
</feature>